<evidence type="ECO:0000256" key="1">
    <source>
        <dbReference type="SAM" id="MobiDB-lite"/>
    </source>
</evidence>
<feature type="compositionally biased region" description="Low complexity" evidence="1">
    <location>
        <begin position="415"/>
        <end position="432"/>
    </location>
</feature>
<feature type="region of interest" description="Disordered" evidence="1">
    <location>
        <begin position="458"/>
        <end position="630"/>
    </location>
</feature>
<protein>
    <submittedName>
        <fullName evidence="3">Uncharacterized protein</fullName>
    </submittedName>
</protein>
<feature type="compositionally biased region" description="Polar residues" evidence="1">
    <location>
        <begin position="248"/>
        <end position="275"/>
    </location>
</feature>
<feature type="compositionally biased region" description="Polar residues" evidence="1">
    <location>
        <begin position="314"/>
        <end position="323"/>
    </location>
</feature>
<feature type="region of interest" description="Disordered" evidence="1">
    <location>
        <begin position="230"/>
        <end position="329"/>
    </location>
</feature>
<evidence type="ECO:0000313" key="3">
    <source>
        <dbReference type="EMBL" id="KIM27267.1"/>
    </source>
</evidence>
<keyword evidence="2" id="KW-0812">Transmembrane</keyword>
<organism evidence="3 4">
    <name type="scientific">Serendipita vermifera MAFF 305830</name>
    <dbReference type="NCBI Taxonomy" id="933852"/>
    <lineage>
        <taxon>Eukaryota</taxon>
        <taxon>Fungi</taxon>
        <taxon>Dikarya</taxon>
        <taxon>Basidiomycota</taxon>
        <taxon>Agaricomycotina</taxon>
        <taxon>Agaricomycetes</taxon>
        <taxon>Sebacinales</taxon>
        <taxon>Serendipitaceae</taxon>
        <taxon>Serendipita</taxon>
    </lineage>
</organism>
<feature type="region of interest" description="Disordered" evidence="1">
    <location>
        <begin position="343"/>
        <end position="445"/>
    </location>
</feature>
<feature type="transmembrane region" description="Helical" evidence="2">
    <location>
        <begin position="152"/>
        <end position="175"/>
    </location>
</feature>
<evidence type="ECO:0000313" key="4">
    <source>
        <dbReference type="Proteomes" id="UP000054097"/>
    </source>
</evidence>
<evidence type="ECO:0000256" key="2">
    <source>
        <dbReference type="SAM" id="Phobius"/>
    </source>
</evidence>
<sequence length="630" mass="65270">MEKRTRPDELPSGTFFLDDSNISLIKYSGSFSQISNSTCQGGTCTRLTSSASSMEFTFNGTDVWLFGMPGGITRVFLDGTLVDVLDTSTLAYNGSALWASTNLRQGPHAVKLGGVEGEGLNLVFDFFSINGAVTSTGGTDANYLPPEKLTPIIVGSVLGFLALLAIIALAFFLRIRRKKQKQIRKSGIKLVKVVEPPTDANGAAEPKVSPTRGGFLSGIFPRRQGTLLGFGGRRGAGGAQSPDGLSPFLQQSHASTGSSYPTNTTTSANVYSPPTSADPLVPFFPRARSNSPPRRQKTLPGAGGGGTDSARPSIEQSLASGTSAPPRGQVKPVVALANTAPGASAGAAGASRPVHNRNNDSFASRNSEDAPLMEVRPKHPPAYDQSQQIQQQRQQQPPAAGGVTAQGFPDEKSRATGSTPTPAPTSSAAPTPVSTPPTTAPTSGALWSATTVSSMPMTASTIRQHQQTSSTSSSSQYPPEKATYNRPTAAAAAIPSSPPPSFLDIDAHSPPPSGAPATSYRNPAVAGGSSTAAAMVAAAQRNNAIQQAKNMKGPRPRDGSSPPPTAQGGRQLPTAPVPAPADNGRGAGTRVDDWNRLGGVRLTGSSTSLSNRRNPNDFPESPIDPAVQWS</sequence>
<dbReference type="EMBL" id="KN824300">
    <property type="protein sequence ID" value="KIM27267.1"/>
    <property type="molecule type" value="Genomic_DNA"/>
</dbReference>
<feature type="compositionally biased region" description="Polar residues" evidence="1">
    <location>
        <begin position="603"/>
        <end position="613"/>
    </location>
</feature>
<reference evidence="4" key="2">
    <citation type="submission" date="2015-01" db="EMBL/GenBank/DDBJ databases">
        <title>Evolutionary Origins and Diversification of the Mycorrhizal Mutualists.</title>
        <authorList>
            <consortium name="DOE Joint Genome Institute"/>
            <consortium name="Mycorrhizal Genomics Consortium"/>
            <person name="Kohler A."/>
            <person name="Kuo A."/>
            <person name="Nagy L.G."/>
            <person name="Floudas D."/>
            <person name="Copeland A."/>
            <person name="Barry K.W."/>
            <person name="Cichocki N."/>
            <person name="Veneault-Fourrey C."/>
            <person name="LaButti K."/>
            <person name="Lindquist E.A."/>
            <person name="Lipzen A."/>
            <person name="Lundell T."/>
            <person name="Morin E."/>
            <person name="Murat C."/>
            <person name="Riley R."/>
            <person name="Ohm R."/>
            <person name="Sun H."/>
            <person name="Tunlid A."/>
            <person name="Henrissat B."/>
            <person name="Grigoriev I.V."/>
            <person name="Hibbett D.S."/>
            <person name="Martin F."/>
        </authorList>
    </citation>
    <scope>NUCLEOTIDE SEQUENCE [LARGE SCALE GENOMIC DNA]</scope>
    <source>
        <strain evidence="4">MAFF 305830</strain>
    </source>
</reference>
<accession>A0A0C2XDU5</accession>
<feature type="compositionally biased region" description="Low complexity" evidence="1">
    <location>
        <begin position="466"/>
        <end position="476"/>
    </location>
</feature>
<reference evidence="3 4" key="1">
    <citation type="submission" date="2014-04" db="EMBL/GenBank/DDBJ databases">
        <authorList>
            <consortium name="DOE Joint Genome Institute"/>
            <person name="Kuo A."/>
            <person name="Zuccaro A."/>
            <person name="Kohler A."/>
            <person name="Nagy L.G."/>
            <person name="Floudas D."/>
            <person name="Copeland A."/>
            <person name="Barry K.W."/>
            <person name="Cichocki N."/>
            <person name="Veneault-Fourrey C."/>
            <person name="LaButti K."/>
            <person name="Lindquist E.A."/>
            <person name="Lipzen A."/>
            <person name="Lundell T."/>
            <person name="Morin E."/>
            <person name="Murat C."/>
            <person name="Sun H."/>
            <person name="Tunlid A."/>
            <person name="Henrissat B."/>
            <person name="Grigoriev I.V."/>
            <person name="Hibbett D.S."/>
            <person name="Martin F."/>
            <person name="Nordberg H.P."/>
            <person name="Cantor M.N."/>
            <person name="Hua S.X."/>
        </authorList>
    </citation>
    <scope>NUCLEOTIDE SEQUENCE [LARGE SCALE GENOMIC DNA]</scope>
    <source>
        <strain evidence="3 4">MAFF 305830</strain>
    </source>
</reference>
<dbReference type="HOGENOM" id="CLU_434231_0_0_1"/>
<dbReference type="Proteomes" id="UP000054097">
    <property type="component" value="Unassembled WGS sequence"/>
</dbReference>
<proteinExistence type="predicted"/>
<dbReference type="OrthoDB" id="10316379at2759"/>
<keyword evidence="4" id="KW-1185">Reference proteome</keyword>
<keyword evidence="2" id="KW-0472">Membrane</keyword>
<dbReference type="AlphaFoldDB" id="A0A0C2XDU5"/>
<gene>
    <name evidence="3" type="ORF">M408DRAFT_330163</name>
</gene>
<feature type="compositionally biased region" description="Low complexity" evidence="1">
    <location>
        <begin position="524"/>
        <end position="550"/>
    </location>
</feature>
<dbReference type="Gene3D" id="2.60.120.260">
    <property type="entry name" value="Galactose-binding domain-like"/>
    <property type="match status" value="1"/>
</dbReference>
<feature type="compositionally biased region" description="Low complexity" evidence="1">
    <location>
        <begin position="385"/>
        <end position="396"/>
    </location>
</feature>
<name>A0A0C2XDU5_SERVB</name>
<keyword evidence="2" id="KW-1133">Transmembrane helix</keyword>